<proteinExistence type="predicted"/>
<dbReference type="RefSeq" id="WP_382174706.1">
    <property type="nucleotide sequence ID" value="NZ_JBHRXX010000005.1"/>
</dbReference>
<keyword evidence="2" id="KW-1185">Reference proteome</keyword>
<evidence type="ECO:0000313" key="2">
    <source>
        <dbReference type="Proteomes" id="UP001595729"/>
    </source>
</evidence>
<dbReference type="Proteomes" id="UP001595729">
    <property type="component" value="Unassembled WGS sequence"/>
</dbReference>
<name>A0ABV7W4G1_9BURK</name>
<evidence type="ECO:0000313" key="1">
    <source>
        <dbReference type="EMBL" id="MFC3684674.1"/>
    </source>
</evidence>
<dbReference type="EMBL" id="JBHRXX010000005">
    <property type="protein sequence ID" value="MFC3684674.1"/>
    <property type="molecule type" value="Genomic_DNA"/>
</dbReference>
<evidence type="ECO:0008006" key="3">
    <source>
        <dbReference type="Google" id="ProtNLM"/>
    </source>
</evidence>
<sequence length="127" mass="13633">MAHLPHSIELHDSTLASVLVKENTAIVQLRPAYIHRSGKGWTQDADILIGDAQVDLAGAELPADLANGRVESEGGPYHNLLELPMKAPGPVSLTLELMFSEQVIRVSGNGAEVVLRGEPTYVEEVSL</sequence>
<protein>
    <recommendedName>
        <fullName evidence="3">DUF4382 domain-containing protein</fullName>
    </recommendedName>
</protein>
<comment type="caution">
    <text evidence="1">The sequence shown here is derived from an EMBL/GenBank/DDBJ whole genome shotgun (WGS) entry which is preliminary data.</text>
</comment>
<accession>A0ABV7W4G1</accession>
<reference evidence="2" key="1">
    <citation type="journal article" date="2019" name="Int. J. Syst. Evol. Microbiol.">
        <title>The Global Catalogue of Microorganisms (GCM) 10K type strain sequencing project: providing services to taxonomists for standard genome sequencing and annotation.</title>
        <authorList>
            <consortium name="The Broad Institute Genomics Platform"/>
            <consortium name="The Broad Institute Genome Sequencing Center for Infectious Disease"/>
            <person name="Wu L."/>
            <person name="Ma J."/>
        </authorList>
    </citation>
    <scope>NUCLEOTIDE SEQUENCE [LARGE SCALE GENOMIC DNA]</scope>
    <source>
        <strain evidence="2">KCTC 42501</strain>
    </source>
</reference>
<gene>
    <name evidence="1" type="ORF">ACFOPI_13800</name>
</gene>
<organism evidence="1 2">
    <name type="scientific">Hydrogenophaga luteola</name>
    <dbReference type="NCBI Taxonomy" id="1591122"/>
    <lineage>
        <taxon>Bacteria</taxon>
        <taxon>Pseudomonadati</taxon>
        <taxon>Pseudomonadota</taxon>
        <taxon>Betaproteobacteria</taxon>
        <taxon>Burkholderiales</taxon>
        <taxon>Comamonadaceae</taxon>
        <taxon>Hydrogenophaga</taxon>
    </lineage>
</organism>